<keyword evidence="1" id="KW-0472">Membrane</keyword>
<protein>
    <submittedName>
        <fullName evidence="2">Uncharacterized protein</fullName>
    </submittedName>
</protein>
<dbReference type="Proteomes" id="UP000226192">
    <property type="component" value="Unassembled WGS sequence"/>
</dbReference>
<sequence length="105" mass="11345">MGRMVTLVQLELSEASFSRAIVMALDPVGWSAFVLAFLGGVGPMLLMEFDPELSECAESLRLVDSFGAIGEPEIFGIPALVERLELPEISLLNWAEAENDGMSSL</sequence>
<reference evidence="2 3" key="1">
    <citation type="submission" date="2017-06" db="EMBL/GenBank/DDBJ databases">
        <title>Ant-infecting Ophiocordyceps genomes reveal a high diversity of potential behavioral manipulation genes and a possible major role for enterotoxins.</title>
        <authorList>
            <person name="De Bekker C."/>
            <person name="Evans H.C."/>
            <person name="Brachmann A."/>
            <person name="Hughes D.P."/>
        </authorList>
    </citation>
    <scope>NUCLEOTIDE SEQUENCE [LARGE SCALE GENOMIC DNA]</scope>
    <source>
        <strain evidence="2 3">Map64</strain>
    </source>
</reference>
<keyword evidence="3" id="KW-1185">Reference proteome</keyword>
<comment type="caution">
    <text evidence="2">The sequence shown here is derived from an EMBL/GenBank/DDBJ whole genome shotgun (WGS) entry which is preliminary data.</text>
</comment>
<evidence type="ECO:0000256" key="1">
    <source>
        <dbReference type="SAM" id="Phobius"/>
    </source>
</evidence>
<name>A0A2C5Y3W8_9HYPO</name>
<gene>
    <name evidence="2" type="ORF">CDD81_7205</name>
</gene>
<dbReference type="AlphaFoldDB" id="A0A2C5Y3W8"/>
<evidence type="ECO:0000313" key="2">
    <source>
        <dbReference type="EMBL" id="PHH62343.1"/>
    </source>
</evidence>
<keyword evidence="1" id="KW-0812">Transmembrane</keyword>
<dbReference type="EMBL" id="NJET01000074">
    <property type="protein sequence ID" value="PHH62343.1"/>
    <property type="molecule type" value="Genomic_DNA"/>
</dbReference>
<accession>A0A2C5Y3W8</accession>
<evidence type="ECO:0000313" key="3">
    <source>
        <dbReference type="Proteomes" id="UP000226192"/>
    </source>
</evidence>
<organism evidence="2 3">
    <name type="scientific">Ophiocordyceps australis</name>
    <dbReference type="NCBI Taxonomy" id="1399860"/>
    <lineage>
        <taxon>Eukaryota</taxon>
        <taxon>Fungi</taxon>
        <taxon>Dikarya</taxon>
        <taxon>Ascomycota</taxon>
        <taxon>Pezizomycotina</taxon>
        <taxon>Sordariomycetes</taxon>
        <taxon>Hypocreomycetidae</taxon>
        <taxon>Hypocreales</taxon>
        <taxon>Ophiocordycipitaceae</taxon>
        <taxon>Ophiocordyceps</taxon>
    </lineage>
</organism>
<proteinExistence type="predicted"/>
<keyword evidence="1" id="KW-1133">Transmembrane helix</keyword>
<feature type="transmembrane region" description="Helical" evidence="1">
    <location>
        <begin position="20"/>
        <end position="41"/>
    </location>
</feature>